<sequence>MFALKGVIFYLFGWLMLFGSNDLATLPSASYTPVDNIVATDNQDHSPLFLDAVFEVNQSSTHETPPVKTFTQLGKIYSSATAPSSYSLSYYTIGQQIVVNFTIKDIIFPFHCFT</sequence>
<evidence type="ECO:0000313" key="1">
    <source>
        <dbReference type="EMBL" id="RXJ52695.1"/>
    </source>
</evidence>
<evidence type="ECO:0000313" key="2">
    <source>
        <dbReference type="Proteomes" id="UP000289792"/>
    </source>
</evidence>
<reference evidence="1 2" key="1">
    <citation type="submission" date="2019-01" db="EMBL/GenBank/DDBJ databases">
        <title>Genome sequence of the Antarctic species Gelidibacter gilvus ACAM 158(T).</title>
        <authorList>
            <person name="Bowman J.P."/>
        </authorList>
    </citation>
    <scope>NUCLEOTIDE SEQUENCE [LARGE SCALE GENOMIC DNA]</scope>
    <source>
        <strain evidence="1 2">IC158</strain>
    </source>
</reference>
<gene>
    <name evidence="1" type="ORF">ESZ48_03095</name>
</gene>
<accession>A0A4Q0XLC3</accession>
<dbReference type="Proteomes" id="UP000289792">
    <property type="component" value="Unassembled WGS sequence"/>
</dbReference>
<name>A0A4Q0XLC3_9FLAO</name>
<keyword evidence="2" id="KW-1185">Reference proteome</keyword>
<dbReference type="EMBL" id="SDDZ01000001">
    <property type="protein sequence ID" value="RXJ52695.1"/>
    <property type="molecule type" value="Genomic_DNA"/>
</dbReference>
<dbReference type="OrthoDB" id="1439449at2"/>
<comment type="caution">
    <text evidence="1">The sequence shown here is derived from an EMBL/GenBank/DDBJ whole genome shotgun (WGS) entry which is preliminary data.</text>
</comment>
<organism evidence="1 2">
    <name type="scientific">Gelidibacter gilvus</name>
    <dbReference type="NCBI Taxonomy" id="59602"/>
    <lineage>
        <taxon>Bacteria</taxon>
        <taxon>Pseudomonadati</taxon>
        <taxon>Bacteroidota</taxon>
        <taxon>Flavobacteriia</taxon>
        <taxon>Flavobacteriales</taxon>
        <taxon>Flavobacteriaceae</taxon>
        <taxon>Gelidibacter</taxon>
    </lineage>
</organism>
<proteinExistence type="predicted"/>
<protein>
    <submittedName>
        <fullName evidence="1">Uncharacterized protein</fullName>
    </submittedName>
</protein>
<dbReference type="AlphaFoldDB" id="A0A4Q0XLC3"/>